<dbReference type="EMBL" id="QRDY01000005">
    <property type="protein sequence ID" value="RED61768.1"/>
    <property type="molecule type" value="Genomic_DNA"/>
</dbReference>
<evidence type="ECO:0000313" key="3">
    <source>
        <dbReference type="Proteomes" id="UP000256869"/>
    </source>
</evidence>
<organism evidence="2 3">
    <name type="scientific">Cohnella lupini</name>
    <dbReference type="NCBI Taxonomy" id="1294267"/>
    <lineage>
        <taxon>Bacteria</taxon>
        <taxon>Bacillati</taxon>
        <taxon>Bacillota</taxon>
        <taxon>Bacilli</taxon>
        <taxon>Bacillales</taxon>
        <taxon>Paenibacillaceae</taxon>
        <taxon>Cohnella</taxon>
    </lineage>
</organism>
<dbReference type="InterPro" id="IPR052716">
    <property type="entry name" value="MOSC_domain"/>
</dbReference>
<dbReference type="GO" id="GO:0030170">
    <property type="term" value="F:pyridoxal phosphate binding"/>
    <property type="evidence" value="ECO:0007669"/>
    <property type="project" value="InterPro"/>
</dbReference>
<sequence length="179" mass="19438">MNEVVVVSVLKADDTATFATSEAPSIQVELGGIPGDRHFGILVPSDSRQTIYPRGTMIANRRQLSIVSVEECREIAERMGVPEIKPEWLGANILVSGLDKLTALPLGMRMLFPDGTGLICEGENEPCLDPGKLIGKIYGREEIASKFVKAAYKRRGIVCSVEREGKIAKGDAVRIVKLS</sequence>
<accession>A0A3D9IJ59</accession>
<keyword evidence="3" id="KW-1185">Reference proteome</keyword>
<evidence type="ECO:0000313" key="2">
    <source>
        <dbReference type="EMBL" id="RED61768.1"/>
    </source>
</evidence>
<gene>
    <name evidence="2" type="ORF">DFP95_105197</name>
</gene>
<dbReference type="SUPFAM" id="SSF50800">
    <property type="entry name" value="PK beta-barrel domain-like"/>
    <property type="match status" value="1"/>
</dbReference>
<dbReference type="AlphaFoldDB" id="A0A3D9IJ59"/>
<dbReference type="RefSeq" id="WP_115992798.1">
    <property type="nucleotide sequence ID" value="NZ_QRDY01000005.1"/>
</dbReference>
<comment type="caution">
    <text evidence="2">The sequence shown here is derived from an EMBL/GenBank/DDBJ whole genome shotgun (WGS) entry which is preliminary data.</text>
</comment>
<name>A0A3D9IJ59_9BACL</name>
<protein>
    <submittedName>
        <fullName evidence="2">MOSC domain-containing protein</fullName>
    </submittedName>
</protein>
<dbReference type="InterPro" id="IPR011037">
    <property type="entry name" value="Pyrv_Knase-like_insert_dom_sf"/>
</dbReference>
<dbReference type="InterPro" id="IPR005302">
    <property type="entry name" value="MoCF_Sase_C"/>
</dbReference>
<dbReference type="GO" id="GO:0003824">
    <property type="term" value="F:catalytic activity"/>
    <property type="evidence" value="ECO:0007669"/>
    <property type="project" value="InterPro"/>
</dbReference>
<dbReference type="PROSITE" id="PS51340">
    <property type="entry name" value="MOSC"/>
    <property type="match status" value="1"/>
</dbReference>
<dbReference type="GO" id="GO:0030151">
    <property type="term" value="F:molybdenum ion binding"/>
    <property type="evidence" value="ECO:0007669"/>
    <property type="project" value="InterPro"/>
</dbReference>
<dbReference type="PANTHER" id="PTHR36930">
    <property type="entry name" value="METAL-SULFUR CLUSTER BIOSYNTHESIS PROTEINS YUAD-RELATED"/>
    <property type="match status" value="1"/>
</dbReference>
<proteinExistence type="predicted"/>
<feature type="domain" description="MOSC" evidence="1">
    <location>
        <begin position="14"/>
        <end position="176"/>
    </location>
</feature>
<dbReference type="PANTHER" id="PTHR36930:SF1">
    <property type="entry name" value="MOSC DOMAIN-CONTAINING PROTEIN"/>
    <property type="match status" value="1"/>
</dbReference>
<dbReference type="Gene3D" id="2.40.33.20">
    <property type="entry name" value="PK beta-barrel domain-like"/>
    <property type="match status" value="1"/>
</dbReference>
<dbReference type="OrthoDB" id="9808413at2"/>
<reference evidence="2 3" key="1">
    <citation type="submission" date="2018-07" db="EMBL/GenBank/DDBJ databases">
        <title>Genomic Encyclopedia of Type Strains, Phase III (KMG-III): the genomes of soil and plant-associated and newly described type strains.</title>
        <authorList>
            <person name="Whitman W."/>
        </authorList>
    </citation>
    <scope>NUCLEOTIDE SEQUENCE [LARGE SCALE GENOMIC DNA]</scope>
    <source>
        <strain evidence="2 3">CECT 8236</strain>
    </source>
</reference>
<dbReference type="Pfam" id="PF03473">
    <property type="entry name" value="MOSC"/>
    <property type="match status" value="1"/>
</dbReference>
<evidence type="ECO:0000259" key="1">
    <source>
        <dbReference type="PROSITE" id="PS51340"/>
    </source>
</evidence>
<dbReference type="Proteomes" id="UP000256869">
    <property type="component" value="Unassembled WGS sequence"/>
</dbReference>